<accession>A0A928UWJ3</accession>
<dbReference type="Proteomes" id="UP000616201">
    <property type="component" value="Unassembled WGS sequence"/>
</dbReference>
<protein>
    <submittedName>
        <fullName evidence="2">Uncharacterized protein</fullName>
    </submittedName>
</protein>
<evidence type="ECO:0000313" key="2">
    <source>
        <dbReference type="EMBL" id="MBE8712821.1"/>
    </source>
</evidence>
<reference evidence="2" key="1">
    <citation type="submission" date="2018-02" db="EMBL/GenBank/DDBJ databases">
        <authorList>
            <person name="Vasarhelyi B.M."/>
            <person name="Deshmukh S."/>
            <person name="Balint B."/>
            <person name="Kukolya J."/>
        </authorList>
    </citation>
    <scope>NUCLEOTIDE SEQUENCE</scope>
    <source>
        <strain evidence="2">KB22</strain>
    </source>
</reference>
<comment type="caution">
    <text evidence="2">The sequence shown here is derived from an EMBL/GenBank/DDBJ whole genome shotgun (WGS) entry which is preliminary data.</text>
</comment>
<dbReference type="RefSeq" id="WP_196935898.1">
    <property type="nucleotide sequence ID" value="NZ_MU158698.1"/>
</dbReference>
<feature type="region of interest" description="Disordered" evidence="1">
    <location>
        <begin position="1"/>
        <end position="21"/>
    </location>
</feature>
<evidence type="ECO:0000313" key="3">
    <source>
        <dbReference type="Proteomes" id="UP000616201"/>
    </source>
</evidence>
<proteinExistence type="predicted"/>
<evidence type="ECO:0000256" key="1">
    <source>
        <dbReference type="SAM" id="MobiDB-lite"/>
    </source>
</evidence>
<dbReference type="AlphaFoldDB" id="A0A928UWJ3"/>
<gene>
    <name evidence="2" type="ORF">C4F49_03905</name>
</gene>
<keyword evidence="3" id="KW-1185">Reference proteome</keyword>
<feature type="compositionally biased region" description="Basic and acidic residues" evidence="1">
    <location>
        <begin position="8"/>
        <end position="19"/>
    </location>
</feature>
<organism evidence="2 3">
    <name type="scientific">Sphingobacterium hungaricum</name>
    <dbReference type="NCBI Taxonomy" id="2082723"/>
    <lineage>
        <taxon>Bacteria</taxon>
        <taxon>Pseudomonadati</taxon>
        <taxon>Bacteroidota</taxon>
        <taxon>Sphingobacteriia</taxon>
        <taxon>Sphingobacteriales</taxon>
        <taxon>Sphingobacteriaceae</taxon>
        <taxon>Sphingobacterium</taxon>
    </lineage>
</organism>
<sequence>MLGCIGKSKKEDSKHHKDTVVQVSQSLETSTSKSMYLNLNLEKFKENLGATAVPIELEKLIDFQTNISAPEFYSRGFAVTIDDKGEPNRWSYKRGC</sequence>
<name>A0A928UWJ3_9SPHI</name>
<dbReference type="EMBL" id="PRDK01000003">
    <property type="protein sequence ID" value="MBE8712821.1"/>
    <property type="molecule type" value="Genomic_DNA"/>
</dbReference>